<dbReference type="EMBL" id="BAAAYR010000004">
    <property type="protein sequence ID" value="GAA3570988.1"/>
    <property type="molecule type" value="Genomic_DNA"/>
</dbReference>
<comment type="caution">
    <text evidence="2">The sequence shown here is derived from an EMBL/GenBank/DDBJ whole genome shotgun (WGS) entry which is preliminary data.</text>
</comment>
<protein>
    <submittedName>
        <fullName evidence="2">Enoyl-CoA hydratase/isomerase family protein</fullName>
    </submittedName>
</protein>
<organism evidence="2 3">
    <name type="scientific">Microlunatus spumicola</name>
    <dbReference type="NCBI Taxonomy" id="81499"/>
    <lineage>
        <taxon>Bacteria</taxon>
        <taxon>Bacillati</taxon>
        <taxon>Actinomycetota</taxon>
        <taxon>Actinomycetes</taxon>
        <taxon>Propionibacteriales</taxon>
        <taxon>Propionibacteriaceae</taxon>
        <taxon>Microlunatus</taxon>
    </lineage>
</organism>
<dbReference type="InterPro" id="IPR051683">
    <property type="entry name" value="Enoyl-CoA_Hydratase/Isomerase"/>
</dbReference>
<dbReference type="RefSeq" id="WP_204913366.1">
    <property type="nucleotide sequence ID" value="NZ_BAAAYR010000004.1"/>
</dbReference>
<dbReference type="SUPFAM" id="SSF52096">
    <property type="entry name" value="ClpP/crotonase"/>
    <property type="match status" value="1"/>
</dbReference>
<keyword evidence="3" id="KW-1185">Reference proteome</keyword>
<dbReference type="Gene3D" id="3.90.226.10">
    <property type="entry name" value="2-enoyl-CoA Hydratase, Chain A, domain 1"/>
    <property type="match status" value="1"/>
</dbReference>
<accession>A0ABP6XQH0</accession>
<gene>
    <name evidence="2" type="ORF">GCM10022197_29310</name>
</gene>
<sequence>MPGLRATTDDRGVLTVELDRPSGLLTIPDCRELVATLLAPPSGTRALRLRGNGDVFCLGRERAGTTPGELREESEVLVGVHRALDRTPLLTVAEVGGDAAGFGVGLVASCDLSVAASTASFSFPEAGIGLAPALVLAWLPAVVGEREAFWLTASGLPFDATRARELGLLNAVVAAGELAAEADGRIDAVLRHGTRVHSEIRSMVRAGRALTRDQAFDLSVDRLVVGSLRRGEQPA</sequence>
<dbReference type="PANTHER" id="PTHR42964:SF1">
    <property type="entry name" value="POLYKETIDE BIOSYNTHESIS ENOYL-COA HYDRATASE PKSH-RELATED"/>
    <property type="match status" value="1"/>
</dbReference>
<proteinExistence type="inferred from homology"/>
<reference evidence="3" key="1">
    <citation type="journal article" date="2019" name="Int. J. Syst. Evol. Microbiol.">
        <title>The Global Catalogue of Microorganisms (GCM) 10K type strain sequencing project: providing services to taxonomists for standard genome sequencing and annotation.</title>
        <authorList>
            <consortium name="The Broad Institute Genomics Platform"/>
            <consortium name="The Broad Institute Genome Sequencing Center for Infectious Disease"/>
            <person name="Wu L."/>
            <person name="Ma J."/>
        </authorList>
    </citation>
    <scope>NUCLEOTIDE SEQUENCE [LARGE SCALE GENOMIC DNA]</scope>
    <source>
        <strain evidence="3">JCM 16540</strain>
    </source>
</reference>
<dbReference type="InterPro" id="IPR029045">
    <property type="entry name" value="ClpP/crotonase-like_dom_sf"/>
</dbReference>
<dbReference type="Pfam" id="PF00378">
    <property type="entry name" value="ECH_1"/>
    <property type="match status" value="1"/>
</dbReference>
<dbReference type="InterPro" id="IPR001753">
    <property type="entry name" value="Enoyl-CoA_hydra/iso"/>
</dbReference>
<dbReference type="Proteomes" id="UP001500767">
    <property type="component" value="Unassembled WGS sequence"/>
</dbReference>
<dbReference type="PANTHER" id="PTHR42964">
    <property type="entry name" value="ENOYL-COA HYDRATASE"/>
    <property type="match status" value="1"/>
</dbReference>
<evidence type="ECO:0000256" key="1">
    <source>
        <dbReference type="ARBA" id="ARBA00005254"/>
    </source>
</evidence>
<evidence type="ECO:0000313" key="2">
    <source>
        <dbReference type="EMBL" id="GAA3570988.1"/>
    </source>
</evidence>
<name>A0ABP6XQH0_9ACTN</name>
<dbReference type="CDD" id="cd06558">
    <property type="entry name" value="crotonase-like"/>
    <property type="match status" value="1"/>
</dbReference>
<comment type="similarity">
    <text evidence="1">Belongs to the enoyl-CoA hydratase/isomerase family.</text>
</comment>
<evidence type="ECO:0000313" key="3">
    <source>
        <dbReference type="Proteomes" id="UP001500767"/>
    </source>
</evidence>